<dbReference type="Proteomes" id="UP001497392">
    <property type="component" value="Unassembled WGS sequence"/>
</dbReference>
<feature type="compositionally biased region" description="Polar residues" evidence="1">
    <location>
        <begin position="710"/>
        <end position="723"/>
    </location>
</feature>
<evidence type="ECO:0000259" key="2">
    <source>
        <dbReference type="Pfam" id="PF00501"/>
    </source>
</evidence>
<evidence type="ECO:0000256" key="1">
    <source>
        <dbReference type="SAM" id="MobiDB-lite"/>
    </source>
</evidence>
<dbReference type="Pfam" id="PF13193">
    <property type="entry name" value="AMP-binding_C"/>
    <property type="match status" value="1"/>
</dbReference>
<dbReference type="Pfam" id="PF00501">
    <property type="entry name" value="AMP-binding"/>
    <property type="match status" value="1"/>
</dbReference>
<evidence type="ECO:0000259" key="4">
    <source>
        <dbReference type="Pfam" id="PF13360"/>
    </source>
</evidence>
<dbReference type="Gene3D" id="3.30.300.30">
    <property type="match status" value="1"/>
</dbReference>
<evidence type="ECO:0000313" key="5">
    <source>
        <dbReference type="EMBL" id="CAL5222728.1"/>
    </source>
</evidence>
<dbReference type="InterPro" id="IPR025110">
    <property type="entry name" value="AMP-bd_C"/>
</dbReference>
<dbReference type="InterPro" id="IPR015943">
    <property type="entry name" value="WD40/YVTN_repeat-like_dom_sf"/>
</dbReference>
<dbReference type="InterPro" id="IPR020845">
    <property type="entry name" value="AMP-binding_CS"/>
</dbReference>
<feature type="domain" description="Pyrrolo-quinoline quinone repeat" evidence="4">
    <location>
        <begin position="1060"/>
        <end position="1192"/>
    </location>
</feature>
<reference evidence="5 6" key="1">
    <citation type="submission" date="2024-06" db="EMBL/GenBank/DDBJ databases">
        <authorList>
            <person name="Kraege A."/>
            <person name="Thomma B."/>
        </authorList>
    </citation>
    <scope>NUCLEOTIDE SEQUENCE [LARGE SCALE GENOMIC DNA]</scope>
</reference>
<dbReference type="PROSITE" id="PS00455">
    <property type="entry name" value="AMP_BINDING"/>
    <property type="match status" value="1"/>
</dbReference>
<dbReference type="InterPro" id="IPR018391">
    <property type="entry name" value="PQQ_b-propeller_rpt"/>
</dbReference>
<keyword evidence="6" id="KW-1185">Reference proteome</keyword>
<feature type="compositionally biased region" description="Polar residues" evidence="1">
    <location>
        <begin position="840"/>
        <end position="864"/>
    </location>
</feature>
<name>A0ABP1FS20_9CHLO</name>
<sequence>MPLDPAWPGPVMETAMQMCAMVLCVSSGKKGSRNPTPAQPPVVRLPGRFLTPPSLVSPGTAPAAKPSLTSTVLEAPKQAHSHQDTVSSPGHGAMRNVSERGQQQKNSIDPKRSDILDTPDRGQQQEDIIYVMWTSGSTGSAKAVCGTATGILNRCDWMERCYPLSEDDVVCFHTAPTFVDSLWQMLGPVLAGATCLVLAPETSRNPTALLQALVAHQATHFVAVPTLLRILVPVMQRMNAKERPALRVLVSSGEPLPEQLFRQLQEVLPAPLYILNIYGCTETSADATCCCLQLPPGELAERPSRDSARGTPLQPSDSGAMPVGTPLDDTAVLILPWQDDDTGSPASQISEGQSILELAEHGSVGEVCIAGACVAAGYLCQSPVFGRATLQSTGRFGNVPSLALQSAGSRVQWPGSWALGEPSAIPFFRTGDLGRLGPDGLEILGRIDSQVKVGGVRVNVEEIEHCLSCHPAVQAAAVALVDSPTGGRLQAFVELHGSSSSTSDEQLSQELLAHCRERLVSAAVPSRVQRVPQLPRSSAGKLQRSRLKDLLPAHQNCSSHAEAAKAGASLGHSLQSASRNAPADVPGSSSIPPEVEPLPPAGADRRQSGSLASKAALTGGSRPGPGPVTEAGVMRAFQAALGVHARGLEPVTDFWATGGDSRAAMQVAAVLGVDVRLLTAFPIARGLARHMQQAAGRNSGIGAISRQKRPSPNNNGASASMQDAEQPDGPAKGAQRPQLAGLSPSSAAASSPEARREKRLRLEVQHADCNSQQPPASAAKRAERPPPQPPDPGLGGVSIQRCGQLRYHTTSASSDSRQHSSPPSLHQPAEAATRPEAVQGSRSAEQQQSQHTGEPSQDVPSASSRVGADRQRKLTLQWRVKMKECVDASPLILVQRHVVDGKVTTRWYAFGCSHGRDVVCVDGHTGAEVWRTFVTGRADIGMALTANLRHLVVAVGSWEGLKFLDIVSGQVKISLDGCGERPTAPAVDPWDGHIWNAWDSSTVTICTAAGRLVIGGHIREPCSAPVIFDHTCRQAYVATLRGTVRALVYHDHWDDALLTVWTTSVGAPVISAPACLAAQRGLAVATVQGTVRCLSSAKGEVLWTVELASAVYSPITAYQPMDGQSLVLLGTEKGQLHCLDGRNGEECWREQLSSPINTSEASTAGMSTGAAPAVSSERAWVTFETGGERLCAREPWDIRDGPDVDPRPFLDKAPSNFASQGLSEISFLVPTPS</sequence>
<dbReference type="InterPro" id="IPR042099">
    <property type="entry name" value="ANL_N_sf"/>
</dbReference>
<dbReference type="InterPro" id="IPR002372">
    <property type="entry name" value="PQQ_rpt_dom"/>
</dbReference>
<feature type="compositionally biased region" description="Low complexity" evidence="1">
    <location>
        <begin position="743"/>
        <end position="752"/>
    </location>
</feature>
<feature type="compositionally biased region" description="Basic and acidic residues" evidence="1">
    <location>
        <begin position="753"/>
        <end position="766"/>
    </location>
</feature>
<dbReference type="Pfam" id="PF13360">
    <property type="entry name" value="PQQ_2"/>
    <property type="match status" value="1"/>
</dbReference>
<dbReference type="SUPFAM" id="SSF50998">
    <property type="entry name" value="Quinoprotein alcohol dehydrogenase-like"/>
    <property type="match status" value="1"/>
</dbReference>
<feature type="region of interest" description="Disordered" evidence="1">
    <location>
        <begin position="28"/>
        <end position="121"/>
    </location>
</feature>
<dbReference type="PANTHER" id="PTHR44394">
    <property type="entry name" value="BETA-ALANINE-ACTIVATING ENZYME"/>
    <property type="match status" value="1"/>
</dbReference>
<feature type="region of interest" description="Disordered" evidence="1">
    <location>
        <begin position="300"/>
        <end position="322"/>
    </location>
</feature>
<feature type="domain" description="AMP-binding enzyme C-terminal" evidence="3">
    <location>
        <begin position="462"/>
        <end position="541"/>
    </location>
</feature>
<comment type="caution">
    <text evidence="5">The sequence shown here is derived from an EMBL/GenBank/DDBJ whole genome shotgun (WGS) entry which is preliminary data.</text>
</comment>
<feature type="compositionally biased region" description="Basic and acidic residues" evidence="1">
    <location>
        <begin position="108"/>
        <end position="121"/>
    </location>
</feature>
<evidence type="ECO:0000259" key="3">
    <source>
        <dbReference type="Pfam" id="PF13193"/>
    </source>
</evidence>
<proteinExistence type="predicted"/>
<evidence type="ECO:0000313" key="6">
    <source>
        <dbReference type="Proteomes" id="UP001497392"/>
    </source>
</evidence>
<protein>
    <submittedName>
        <fullName evidence="5">G5134 protein</fullName>
    </submittedName>
</protein>
<dbReference type="InterPro" id="IPR011047">
    <property type="entry name" value="Quinoprotein_ADH-like_sf"/>
</dbReference>
<feature type="domain" description="AMP-dependent synthetase/ligase" evidence="2">
    <location>
        <begin position="79"/>
        <end position="379"/>
    </location>
</feature>
<feature type="region of interest" description="Disordered" evidence="1">
    <location>
        <begin position="698"/>
        <end position="870"/>
    </location>
</feature>
<dbReference type="EMBL" id="CAXHTA020000007">
    <property type="protein sequence ID" value="CAL5222728.1"/>
    <property type="molecule type" value="Genomic_DNA"/>
</dbReference>
<dbReference type="SUPFAM" id="SSF56801">
    <property type="entry name" value="Acetyl-CoA synthetase-like"/>
    <property type="match status" value="1"/>
</dbReference>
<dbReference type="InterPro" id="IPR045851">
    <property type="entry name" value="AMP-bd_C_sf"/>
</dbReference>
<feature type="compositionally biased region" description="Low complexity" evidence="1">
    <location>
        <begin position="811"/>
        <end position="824"/>
    </location>
</feature>
<dbReference type="InterPro" id="IPR000873">
    <property type="entry name" value="AMP-dep_synth/lig_dom"/>
</dbReference>
<dbReference type="Gene3D" id="3.40.50.12780">
    <property type="entry name" value="N-terminal domain of ligase-like"/>
    <property type="match status" value="1"/>
</dbReference>
<organism evidence="5 6">
    <name type="scientific">Coccomyxa viridis</name>
    <dbReference type="NCBI Taxonomy" id="1274662"/>
    <lineage>
        <taxon>Eukaryota</taxon>
        <taxon>Viridiplantae</taxon>
        <taxon>Chlorophyta</taxon>
        <taxon>core chlorophytes</taxon>
        <taxon>Trebouxiophyceae</taxon>
        <taxon>Trebouxiophyceae incertae sedis</taxon>
        <taxon>Coccomyxaceae</taxon>
        <taxon>Coccomyxa</taxon>
    </lineage>
</organism>
<dbReference type="InterPro" id="IPR052091">
    <property type="entry name" value="Beta-ala_Activ/Resist"/>
</dbReference>
<dbReference type="Gene3D" id="2.130.10.10">
    <property type="entry name" value="YVTN repeat-like/Quinoprotein amine dehydrogenase"/>
    <property type="match status" value="1"/>
</dbReference>
<accession>A0ABP1FS20</accession>
<feature type="region of interest" description="Disordered" evidence="1">
    <location>
        <begin position="556"/>
        <end position="630"/>
    </location>
</feature>
<dbReference type="SMART" id="SM00564">
    <property type="entry name" value="PQQ"/>
    <property type="match status" value="2"/>
</dbReference>
<dbReference type="PANTHER" id="PTHR44394:SF1">
    <property type="entry name" value="BETA-ALANINE-ACTIVATING ENZYME"/>
    <property type="match status" value="1"/>
</dbReference>
<gene>
    <name evidence="5" type="primary">g5134</name>
    <name evidence="5" type="ORF">VP750_LOCUS4387</name>
</gene>